<dbReference type="Bgee" id="ENSLACG00000018284">
    <property type="expression patterns" value="Expressed in muscle tissue and 6 other cell types or tissues"/>
</dbReference>
<keyword evidence="10" id="KW-0051">Antiviral defense</keyword>
<dbReference type="GO" id="GO:0001730">
    <property type="term" value="F:2'-5'-oligoadenylate synthetase activity"/>
    <property type="evidence" value="ECO:0007669"/>
    <property type="project" value="UniProtKB-EC"/>
</dbReference>
<comment type="similarity">
    <text evidence="4">Belongs to the 2-5A synthase family.</text>
</comment>
<feature type="domain" description="Polymerase nucleotidyl transferase" evidence="11">
    <location>
        <begin position="53"/>
        <end position="128"/>
    </location>
</feature>
<dbReference type="GO" id="GO:0051607">
    <property type="term" value="P:defense response to virus"/>
    <property type="evidence" value="ECO:0007669"/>
    <property type="project" value="UniProtKB-KW"/>
</dbReference>
<evidence type="ECO:0000256" key="10">
    <source>
        <dbReference type="ARBA" id="ARBA00023118"/>
    </source>
</evidence>
<evidence type="ECO:0000259" key="11">
    <source>
        <dbReference type="Pfam" id="PF01909"/>
    </source>
</evidence>
<dbReference type="OMA" id="RWYKQKL"/>
<evidence type="ECO:0000256" key="1">
    <source>
        <dbReference type="ARBA" id="ARBA00001112"/>
    </source>
</evidence>
<dbReference type="eggNOG" id="ENOG502RH25">
    <property type="taxonomic scope" value="Eukaryota"/>
</dbReference>
<dbReference type="Ensembl" id="ENSLACT00000020954.1">
    <property type="protein sequence ID" value="ENSLACP00000020814.1"/>
    <property type="gene ID" value="ENSLACG00000018284.1"/>
</dbReference>
<reference evidence="13" key="3">
    <citation type="submission" date="2025-09" db="UniProtKB">
        <authorList>
            <consortium name="Ensembl"/>
        </authorList>
    </citation>
    <scope>IDENTIFICATION</scope>
</reference>
<dbReference type="Pfam" id="PF10421">
    <property type="entry name" value="OAS1_C"/>
    <property type="match status" value="1"/>
</dbReference>
<keyword evidence="14" id="KW-1185">Reference proteome</keyword>
<evidence type="ECO:0000256" key="3">
    <source>
        <dbReference type="ARBA" id="ARBA00004496"/>
    </source>
</evidence>
<dbReference type="InterPro" id="IPR002934">
    <property type="entry name" value="Polymerase_NTP_transf_dom"/>
</dbReference>
<dbReference type="EMBL" id="AFYH01024385">
    <property type="status" value="NOT_ANNOTATED_CDS"/>
    <property type="molecule type" value="Genomic_DNA"/>
</dbReference>
<dbReference type="InterPro" id="IPR006117">
    <property type="entry name" value="2-5OAS_C_CS"/>
</dbReference>
<dbReference type="FunFam" id="1.10.1410.20:FF:000001">
    <property type="entry name" value="2'-5'-oligoadenylate synthetase 1"/>
    <property type="match status" value="1"/>
</dbReference>
<evidence type="ECO:0000256" key="4">
    <source>
        <dbReference type="ARBA" id="ARBA00009526"/>
    </source>
</evidence>
<dbReference type="InterPro" id="IPR018952">
    <property type="entry name" value="2-5-oligoAdlate_synth_1_dom2/C"/>
</dbReference>
<dbReference type="FunFam" id="3.30.460.10:FF:000007">
    <property type="entry name" value="2'-5'-oligoadenylate synthetase 1"/>
    <property type="match status" value="1"/>
</dbReference>
<evidence type="ECO:0000313" key="14">
    <source>
        <dbReference type="Proteomes" id="UP000008672"/>
    </source>
</evidence>
<evidence type="ECO:0000256" key="8">
    <source>
        <dbReference type="ARBA" id="ARBA00022859"/>
    </source>
</evidence>
<dbReference type="CDD" id="cd05400">
    <property type="entry name" value="NT_2-5OAS_ClassI-CCAase"/>
    <property type="match status" value="1"/>
</dbReference>
<organism evidence="13 14">
    <name type="scientific">Latimeria chalumnae</name>
    <name type="common">Coelacanth</name>
    <dbReference type="NCBI Taxonomy" id="7897"/>
    <lineage>
        <taxon>Eukaryota</taxon>
        <taxon>Metazoa</taxon>
        <taxon>Chordata</taxon>
        <taxon>Craniata</taxon>
        <taxon>Vertebrata</taxon>
        <taxon>Euteleostomi</taxon>
        <taxon>Coelacanthiformes</taxon>
        <taxon>Coelacanthidae</taxon>
        <taxon>Latimeria</taxon>
    </lineage>
</organism>
<dbReference type="InterPro" id="IPR006116">
    <property type="entry name" value="NT_2-5OAS_ClassI-CCAase"/>
</dbReference>
<dbReference type="GO" id="GO:0003725">
    <property type="term" value="F:double-stranded RNA binding"/>
    <property type="evidence" value="ECO:0007669"/>
    <property type="project" value="TreeGrafter"/>
</dbReference>
<dbReference type="GO" id="GO:0045071">
    <property type="term" value="P:negative regulation of viral genome replication"/>
    <property type="evidence" value="ECO:0007669"/>
    <property type="project" value="TreeGrafter"/>
</dbReference>
<dbReference type="GO" id="GO:0046872">
    <property type="term" value="F:metal ion binding"/>
    <property type="evidence" value="ECO:0007669"/>
    <property type="project" value="UniProtKB-KW"/>
</dbReference>
<evidence type="ECO:0000256" key="2">
    <source>
        <dbReference type="ARBA" id="ARBA00001946"/>
    </source>
</evidence>
<dbReference type="PROSITE" id="PS00832">
    <property type="entry name" value="25A_SYNTH_1"/>
    <property type="match status" value="1"/>
</dbReference>
<protein>
    <recommendedName>
        <fullName evidence="5">2'-5' oligoadenylate synthase</fullName>
        <ecNumber evidence="5">2.7.7.84</ecNumber>
    </recommendedName>
</protein>
<feature type="domain" description="2'-5'-oligoadenylate synthetase 1" evidence="12">
    <location>
        <begin position="156"/>
        <end position="332"/>
    </location>
</feature>
<dbReference type="FunCoup" id="H3BFZ3">
    <property type="interactions" value="989"/>
</dbReference>
<name>H3BFZ3_LATCH</name>
<dbReference type="GO" id="GO:0005654">
    <property type="term" value="C:nucleoplasm"/>
    <property type="evidence" value="ECO:0007669"/>
    <property type="project" value="TreeGrafter"/>
</dbReference>
<dbReference type="HOGENOM" id="CLU_040930_0_0_1"/>
<dbReference type="EMBL" id="AFYH01024384">
    <property type="status" value="NOT_ANNOTATED_CDS"/>
    <property type="molecule type" value="Genomic_DNA"/>
</dbReference>
<dbReference type="PANTHER" id="PTHR11258:SF7">
    <property type="entry name" value="2'-5'-OLIGOADENYLATE SYNTHASE-LIKE PROTEIN 2"/>
    <property type="match status" value="1"/>
</dbReference>
<sequence length="350" mass="39999">NRMDLYQTPAKDLDKYIFNHLQPTEFQSQVREAIHRICEFLRTKCFQGSRLNIKVIKAVKGGSSGKGTALKSGSDADLVVFLDCFKSYKQQRDCRHEVIEEICQKLLKNKQSLAYNIDIEDPKRCVNFTIRSKKKLESIEVDVLPAYDALGPITTKPDAQVYADLINANAIPGEFSTCFTELQRNFVKYCRPKVKGLLRLVKYWYKTYAKPMRQEGRLPPKYALELLTIYVWETGSGKESFKTEEGFRTVLEMICNYEDICVYWTEYYDFQNAVVGNHLRKMLTAKRPIILDPADPTGNVASGGRWDLLAKEAAECLRTPCVNTATAWDVNTYVLKIFIANCANLSCLLS</sequence>
<dbReference type="EMBL" id="AFYH01024386">
    <property type="status" value="NOT_ANNOTATED_CDS"/>
    <property type="molecule type" value="Genomic_DNA"/>
</dbReference>
<dbReference type="PROSITE" id="PS50152">
    <property type="entry name" value="25A_SYNTH_3"/>
    <property type="match status" value="1"/>
</dbReference>
<dbReference type="InterPro" id="IPR043519">
    <property type="entry name" value="NT_sf"/>
</dbReference>
<dbReference type="InterPro" id="IPR043518">
    <property type="entry name" value="2-5OAS_N_CS"/>
</dbReference>
<comment type="cofactor">
    <cofactor evidence="2">
        <name>Mg(2+)</name>
        <dbReference type="ChEBI" id="CHEBI:18420"/>
    </cofactor>
</comment>
<keyword evidence="9" id="KW-0694">RNA-binding</keyword>
<dbReference type="SUPFAM" id="SSF81631">
    <property type="entry name" value="PAP/OAS1 substrate-binding domain"/>
    <property type="match status" value="1"/>
</dbReference>
<dbReference type="GeneTree" id="ENSGT00510000046406"/>
<dbReference type="PANTHER" id="PTHR11258">
    <property type="entry name" value="2-5 OLIGOADENYLATE SYNTHETASE"/>
    <property type="match status" value="1"/>
</dbReference>
<comment type="subcellular location">
    <subcellularLocation>
        <location evidence="3">Cytoplasm</location>
    </subcellularLocation>
</comment>
<dbReference type="Gene3D" id="3.30.460.10">
    <property type="entry name" value="Beta Polymerase, domain 2"/>
    <property type="match status" value="1"/>
</dbReference>
<comment type="catalytic activity">
    <reaction evidence="1">
        <text>3 ATP = 5'-triphosphoadenylyl-(2'-&gt;5')-adenylyl-(2'-&gt;5')-adenosine + 2 diphosphate</text>
        <dbReference type="Rhea" id="RHEA:34407"/>
        <dbReference type="ChEBI" id="CHEBI:30616"/>
        <dbReference type="ChEBI" id="CHEBI:33019"/>
        <dbReference type="ChEBI" id="CHEBI:67143"/>
        <dbReference type="EC" id="2.7.7.84"/>
    </reaction>
</comment>
<dbReference type="SUPFAM" id="SSF81301">
    <property type="entry name" value="Nucleotidyltransferase"/>
    <property type="match status" value="1"/>
</dbReference>
<dbReference type="GO" id="GO:0045087">
    <property type="term" value="P:innate immune response"/>
    <property type="evidence" value="ECO:0007669"/>
    <property type="project" value="UniProtKB-KW"/>
</dbReference>
<keyword evidence="6" id="KW-0963">Cytoplasm</keyword>
<proteinExistence type="inferred from homology"/>
<dbReference type="InParanoid" id="H3BFZ3"/>
<dbReference type="EC" id="2.7.7.84" evidence="5"/>
<reference evidence="13" key="2">
    <citation type="submission" date="2025-08" db="UniProtKB">
        <authorList>
            <consortium name="Ensembl"/>
        </authorList>
    </citation>
    <scope>IDENTIFICATION</scope>
</reference>
<evidence type="ECO:0000259" key="12">
    <source>
        <dbReference type="Pfam" id="PF10421"/>
    </source>
</evidence>
<dbReference type="Gene3D" id="1.10.1410.20">
    <property type="entry name" value="2'-5'-oligoadenylate synthetase 1, domain 2"/>
    <property type="match status" value="1"/>
</dbReference>
<dbReference type="GO" id="GO:0016020">
    <property type="term" value="C:membrane"/>
    <property type="evidence" value="ECO:0007669"/>
    <property type="project" value="TreeGrafter"/>
</dbReference>
<evidence type="ECO:0000256" key="9">
    <source>
        <dbReference type="ARBA" id="ARBA00022884"/>
    </source>
</evidence>
<accession>H3BFZ3</accession>
<dbReference type="Proteomes" id="UP000008672">
    <property type="component" value="Unassembled WGS sequence"/>
</dbReference>
<dbReference type="GO" id="GO:0005524">
    <property type="term" value="F:ATP binding"/>
    <property type="evidence" value="ECO:0007669"/>
    <property type="project" value="UniProtKB-KW"/>
</dbReference>
<evidence type="ECO:0000256" key="7">
    <source>
        <dbReference type="ARBA" id="ARBA00022588"/>
    </source>
</evidence>
<evidence type="ECO:0000256" key="6">
    <source>
        <dbReference type="ARBA" id="ARBA00022490"/>
    </source>
</evidence>
<evidence type="ECO:0000313" key="13">
    <source>
        <dbReference type="Ensembl" id="ENSLACP00000020814.1"/>
    </source>
</evidence>
<evidence type="ECO:0000256" key="5">
    <source>
        <dbReference type="ARBA" id="ARBA00012577"/>
    </source>
</evidence>
<dbReference type="GO" id="GO:0005829">
    <property type="term" value="C:cytosol"/>
    <property type="evidence" value="ECO:0007669"/>
    <property type="project" value="TreeGrafter"/>
</dbReference>
<dbReference type="AlphaFoldDB" id="H3BFZ3"/>
<keyword evidence="8" id="KW-0391">Immunity</keyword>
<dbReference type="Pfam" id="PF01909">
    <property type="entry name" value="NTP_transf_2"/>
    <property type="match status" value="1"/>
</dbReference>
<dbReference type="STRING" id="7897.ENSLACP00000020814"/>
<reference evidence="14" key="1">
    <citation type="submission" date="2011-08" db="EMBL/GenBank/DDBJ databases">
        <title>The draft genome of Latimeria chalumnae.</title>
        <authorList>
            <person name="Di Palma F."/>
            <person name="Alfoldi J."/>
            <person name="Johnson J."/>
            <person name="Berlin A."/>
            <person name="Gnerre S."/>
            <person name="Jaffe D."/>
            <person name="MacCallum I."/>
            <person name="Young S."/>
            <person name="Walker B.J."/>
            <person name="Lander E."/>
            <person name="Lindblad-Toh K."/>
        </authorList>
    </citation>
    <scope>NUCLEOTIDE SEQUENCE [LARGE SCALE GENOMIC DNA]</scope>
    <source>
        <strain evidence="14">Wild caught</strain>
    </source>
</reference>
<keyword evidence="7" id="KW-0399">Innate immunity</keyword>
<dbReference type="PROSITE" id="PS00833">
    <property type="entry name" value="25A_SYNTH_2"/>
    <property type="match status" value="1"/>
</dbReference>